<protein>
    <submittedName>
        <fullName evidence="1">Uncharacterized protein</fullName>
    </submittedName>
</protein>
<evidence type="ECO:0000313" key="2">
    <source>
        <dbReference type="Proteomes" id="UP001145114"/>
    </source>
</evidence>
<accession>A0ACC1HH74</accession>
<proteinExistence type="predicted"/>
<sequence length="621" mass="68327">YRFKLALIQRNYEQVISTIRDSNLVGQSIIAYLQKKGYPEIALHFVRDKVTRFSLALDCGDMNTALETAKAIDKPQYWLKLSQEALRLGDIQTVEYAYQRLKDMNKLTFLYSITGATDELQKLSKNLSVTKNAAARFQTSLYTGDPEERVRIFRESGQLPLAYLTAKSHGLTEEADAILAAAEMSEADITGVSIVSVALKPSQPVAHVGDRNWPRIDVAKNSLDKKLFGPAGDSAAATRAYHQEDSAVLADTGYKLDHQGTRAKEANGGADRLTQDDFLDEEAEEGWGMEAELEIGDDEAMPEAASSEMALGELATPEADPDDLTILGRRAVSPLDFVMVGDFESAMRGFKAQHGIVNFKPLKPLFLEIYSSSRSVLSALPGVPPSRIPLFRPNDTGKSSSGLTVPTAACRFETHERELQDGLTLITEAKFESANAKLRRALQGLLFVVASDPVDADGVQKAIRTAREYVVGSAMGLMRRDLQASSPEESLGRQVELAAYFTHCAMQPEHIQLTLRSAMLGAYKAKCFRAAGEFARRLLQLSPPEKIAHQATQIQTRCDRQSRNAIDIDYDYHTPFVVCVGSLTPIYQGSPSLACPYCGAFYKPEFEDTLCRVCELAQIGA</sequence>
<comment type="caution">
    <text evidence="1">The sequence shown here is derived from an EMBL/GenBank/DDBJ whole genome shotgun (WGS) entry which is preliminary data.</text>
</comment>
<name>A0ACC1HH74_9FUNG</name>
<gene>
    <name evidence="1" type="ORF">EV182_002781</name>
</gene>
<reference evidence="1" key="1">
    <citation type="submission" date="2022-06" db="EMBL/GenBank/DDBJ databases">
        <title>Phylogenomic reconstructions and comparative analyses of Kickxellomycotina fungi.</title>
        <authorList>
            <person name="Reynolds N.K."/>
            <person name="Stajich J.E."/>
            <person name="Barry K."/>
            <person name="Grigoriev I.V."/>
            <person name="Crous P."/>
            <person name="Smith M.E."/>
        </authorList>
    </citation>
    <scope>NUCLEOTIDE SEQUENCE</scope>
    <source>
        <strain evidence="1">RSA 2271</strain>
    </source>
</reference>
<keyword evidence="2" id="KW-1185">Reference proteome</keyword>
<feature type="non-terminal residue" evidence="1">
    <location>
        <position position="1"/>
    </location>
</feature>
<dbReference type="Proteomes" id="UP001145114">
    <property type="component" value="Unassembled WGS sequence"/>
</dbReference>
<dbReference type="EMBL" id="JAMZIH010005765">
    <property type="protein sequence ID" value="KAJ1674681.1"/>
    <property type="molecule type" value="Genomic_DNA"/>
</dbReference>
<evidence type="ECO:0000313" key="1">
    <source>
        <dbReference type="EMBL" id="KAJ1674681.1"/>
    </source>
</evidence>
<organism evidence="1 2">
    <name type="scientific">Spiromyces aspiralis</name>
    <dbReference type="NCBI Taxonomy" id="68401"/>
    <lineage>
        <taxon>Eukaryota</taxon>
        <taxon>Fungi</taxon>
        <taxon>Fungi incertae sedis</taxon>
        <taxon>Zoopagomycota</taxon>
        <taxon>Kickxellomycotina</taxon>
        <taxon>Kickxellomycetes</taxon>
        <taxon>Kickxellales</taxon>
        <taxon>Kickxellaceae</taxon>
        <taxon>Spiromyces</taxon>
    </lineage>
</organism>